<evidence type="ECO:0000256" key="2">
    <source>
        <dbReference type="SAM" id="Phobius"/>
    </source>
</evidence>
<comment type="caution">
    <text evidence="4">The sequence shown here is derived from an EMBL/GenBank/DDBJ whole genome shotgun (WGS) entry which is preliminary data.</text>
</comment>
<organism evidence="4 5">
    <name type="scientific">Mycolicibacterium hodleri</name>
    <dbReference type="NCBI Taxonomy" id="49897"/>
    <lineage>
        <taxon>Bacteria</taxon>
        <taxon>Bacillati</taxon>
        <taxon>Actinomycetota</taxon>
        <taxon>Actinomycetes</taxon>
        <taxon>Mycobacteriales</taxon>
        <taxon>Mycobacteriaceae</taxon>
        <taxon>Mycolicibacterium</taxon>
    </lineage>
</organism>
<dbReference type="EMBL" id="VIFX01000004">
    <property type="protein sequence ID" value="TQR87801.1"/>
    <property type="molecule type" value="Genomic_DNA"/>
</dbReference>
<dbReference type="Pfam" id="PF13845">
    <property type="entry name" value="Septum_form"/>
    <property type="match status" value="1"/>
</dbReference>
<name>A0A544W6E4_9MYCO</name>
<evidence type="ECO:0000313" key="5">
    <source>
        <dbReference type="Proteomes" id="UP000315759"/>
    </source>
</evidence>
<feature type="transmembrane region" description="Helical" evidence="2">
    <location>
        <begin position="61"/>
        <end position="86"/>
    </location>
</feature>
<evidence type="ECO:0000259" key="3">
    <source>
        <dbReference type="Pfam" id="PF13845"/>
    </source>
</evidence>
<keyword evidence="2" id="KW-0812">Transmembrane</keyword>
<feature type="compositionally biased region" description="Pro residues" evidence="1">
    <location>
        <begin position="19"/>
        <end position="39"/>
    </location>
</feature>
<reference evidence="4 5" key="1">
    <citation type="submission" date="2018-10" db="EMBL/GenBank/DDBJ databases">
        <title>Draft genome of Mycobacterium hodleri strain B.</title>
        <authorList>
            <person name="Amande T.J."/>
            <person name="Mcgenity T.J."/>
        </authorList>
    </citation>
    <scope>NUCLEOTIDE SEQUENCE [LARGE SCALE GENOMIC DNA]</scope>
    <source>
        <strain evidence="4 5">B</strain>
    </source>
</reference>
<evidence type="ECO:0000256" key="1">
    <source>
        <dbReference type="SAM" id="MobiDB-lite"/>
    </source>
</evidence>
<proteinExistence type="predicted"/>
<dbReference type="AlphaFoldDB" id="A0A544W6E4"/>
<feature type="region of interest" description="Disordered" evidence="1">
    <location>
        <begin position="1"/>
        <end position="53"/>
    </location>
</feature>
<feature type="domain" description="Septum formation-related" evidence="3">
    <location>
        <begin position="96"/>
        <end position="189"/>
    </location>
</feature>
<gene>
    <name evidence="4" type="ORF">D8S82_04080</name>
</gene>
<dbReference type="InterPro" id="IPR026004">
    <property type="entry name" value="Septum_form"/>
</dbReference>
<dbReference type="RefSeq" id="WP_142550850.1">
    <property type="nucleotide sequence ID" value="NZ_VIFX01000004.1"/>
</dbReference>
<evidence type="ECO:0000313" key="4">
    <source>
        <dbReference type="EMBL" id="TQR87801.1"/>
    </source>
</evidence>
<keyword evidence="2" id="KW-1133">Transmembrane helix</keyword>
<dbReference type="SUPFAM" id="SSF81995">
    <property type="entry name" value="beta-sandwich domain of Sec23/24"/>
    <property type="match status" value="1"/>
</dbReference>
<dbReference type="Proteomes" id="UP000315759">
    <property type="component" value="Unassembled WGS sequence"/>
</dbReference>
<protein>
    <recommendedName>
        <fullName evidence="3">Septum formation-related domain-containing protein</fullName>
    </recommendedName>
</protein>
<keyword evidence="5" id="KW-1185">Reference proteome</keyword>
<sequence>MTWPSGDPNQPPAYQHPGPQYPPPPPLPYQQSPYGPPPGQYGQPQPGYPYAPPPKKSRKGLIIGLSVGAFLLAACVVGAAVFFIVATKDKVVATDLAVGDCLTEIPDASLVQLVPKTDCSQPHAGEAYAVLTMPDGAYPGEAVITDWQNKCPDELESYSPSAMEDSSVGVFVLYPTAETWGQGDRAIVCIATTEDKRSGSIKG</sequence>
<keyword evidence="2" id="KW-0472">Membrane</keyword>
<accession>A0A544W6E4</accession>